<reference evidence="1 3" key="1">
    <citation type="submission" date="2016-01" db="EMBL/GenBank/DDBJ databases">
        <authorList>
            <person name="Mitreva M."/>
            <person name="Pepin K.H."/>
            <person name="Mihindukulasuriya K.A."/>
            <person name="Fulton R."/>
            <person name="Fronick C."/>
            <person name="O'Laughlin M."/>
            <person name="Miner T."/>
            <person name="Herter B."/>
            <person name="Rosa B.A."/>
            <person name="Cordes M."/>
            <person name="Tomlinson C."/>
            <person name="Wollam A."/>
            <person name="Palsikar V.B."/>
            <person name="Mardis E.R."/>
            <person name="Wilson R.K."/>
        </authorList>
    </citation>
    <scope>NUCLEOTIDE SEQUENCE [LARGE SCALE GENOMIC DNA]</scope>
    <source>
        <strain evidence="1 3">DNF00696</strain>
    </source>
</reference>
<evidence type="ECO:0000313" key="4">
    <source>
        <dbReference type="Proteomes" id="UP000243201"/>
    </source>
</evidence>
<dbReference type="EMBL" id="PNGC01000001">
    <property type="protein sequence ID" value="PMB91075.1"/>
    <property type="molecule type" value="Genomic_DNA"/>
</dbReference>
<sequence>MKFVGNQKPPPRLPWLSWKVGERVVLRRREADGLYDALGEVLAVSPDSVTILTRKGPVTVPAEKMVTGKRVPPPPKI</sequence>
<accession>A0AB34X511</accession>
<dbReference type="Proteomes" id="UP000243201">
    <property type="component" value="Unassembled WGS sequence"/>
</dbReference>
<dbReference type="EMBL" id="LSDN01000003">
    <property type="protein sequence ID" value="KXB82093.1"/>
    <property type="molecule type" value="Genomic_DNA"/>
</dbReference>
<reference evidence="2 4" key="2">
    <citation type="submission" date="2017-09" db="EMBL/GenBank/DDBJ databases">
        <title>Bacterial strain isolated from the female urinary microbiota.</title>
        <authorList>
            <person name="Thomas-White K."/>
            <person name="Kumar N."/>
            <person name="Forster S."/>
            <person name="Putonti C."/>
            <person name="Lawley T."/>
            <person name="Wolfe A.J."/>
        </authorList>
    </citation>
    <scope>NUCLEOTIDE SEQUENCE [LARGE SCALE GENOMIC DNA]</scope>
    <source>
        <strain evidence="2 4">UMB0744</strain>
    </source>
</reference>
<dbReference type="Proteomes" id="UP000070572">
    <property type="component" value="Unassembled WGS sequence"/>
</dbReference>
<comment type="caution">
    <text evidence="1">The sequence shown here is derived from an EMBL/GenBank/DDBJ whole genome shotgun (WGS) entry which is preliminary data.</text>
</comment>
<name>A0AB34X511_9ACTO</name>
<evidence type="ECO:0000313" key="1">
    <source>
        <dbReference type="EMBL" id="KXB82093.1"/>
    </source>
</evidence>
<dbReference type="AlphaFoldDB" id="A0AB34X511"/>
<keyword evidence="4" id="KW-1185">Reference proteome</keyword>
<gene>
    <name evidence="2" type="ORF">CJ240_05110</name>
    <name evidence="1" type="ORF">HMPREF1862_00157</name>
</gene>
<proteinExistence type="predicted"/>
<organism evidence="1 3">
    <name type="scientific">Varibaculum cambriense</name>
    <dbReference type="NCBI Taxonomy" id="184870"/>
    <lineage>
        <taxon>Bacteria</taxon>
        <taxon>Bacillati</taxon>
        <taxon>Actinomycetota</taxon>
        <taxon>Actinomycetes</taxon>
        <taxon>Actinomycetales</taxon>
        <taxon>Actinomycetaceae</taxon>
        <taxon>Varibaculum</taxon>
    </lineage>
</organism>
<dbReference type="RefSeq" id="WP_082713944.1">
    <property type="nucleotide sequence ID" value="NZ_JAHAIW010000009.1"/>
</dbReference>
<evidence type="ECO:0000313" key="3">
    <source>
        <dbReference type="Proteomes" id="UP000070572"/>
    </source>
</evidence>
<protein>
    <submittedName>
        <fullName evidence="1">Uncharacterized protein</fullName>
    </submittedName>
</protein>
<evidence type="ECO:0000313" key="2">
    <source>
        <dbReference type="EMBL" id="PMB91075.1"/>
    </source>
</evidence>